<dbReference type="OrthoDB" id="9995210at2759"/>
<evidence type="ECO:0000313" key="4">
    <source>
        <dbReference type="EMBL" id="OAF69375.1"/>
    </source>
</evidence>
<evidence type="ECO:0000256" key="3">
    <source>
        <dbReference type="PROSITE-ProRule" id="PRU00023"/>
    </source>
</evidence>
<name>A0A177B526_9BILA</name>
<comment type="caution">
    <text evidence="4">The sequence shown here is derived from an EMBL/GenBank/DDBJ whole genome shotgun (WGS) entry which is preliminary data.</text>
</comment>
<dbReference type="Pfam" id="PF12796">
    <property type="entry name" value="Ank_2"/>
    <property type="match status" value="1"/>
</dbReference>
<evidence type="ECO:0000256" key="2">
    <source>
        <dbReference type="ARBA" id="ARBA00023043"/>
    </source>
</evidence>
<dbReference type="SUPFAM" id="SSF48403">
    <property type="entry name" value="Ankyrin repeat"/>
    <property type="match status" value="1"/>
</dbReference>
<accession>A0A177B526</accession>
<gene>
    <name evidence="4" type="ORF">A3Q56_02873</name>
</gene>
<keyword evidence="5" id="KW-1185">Reference proteome</keyword>
<evidence type="ECO:0000256" key="1">
    <source>
        <dbReference type="ARBA" id="ARBA00022737"/>
    </source>
</evidence>
<feature type="non-terminal residue" evidence="4">
    <location>
        <position position="554"/>
    </location>
</feature>
<proteinExistence type="predicted"/>
<dbReference type="PANTHER" id="PTHR24171">
    <property type="entry name" value="ANKYRIN REPEAT DOMAIN-CONTAINING PROTEIN 39-RELATED"/>
    <property type="match status" value="1"/>
</dbReference>
<dbReference type="InterPro" id="IPR036770">
    <property type="entry name" value="Ankyrin_rpt-contain_sf"/>
</dbReference>
<dbReference type="PROSITE" id="PS50297">
    <property type="entry name" value="ANK_REP_REGION"/>
    <property type="match status" value="1"/>
</dbReference>
<evidence type="ECO:0000313" key="5">
    <source>
        <dbReference type="Proteomes" id="UP000078046"/>
    </source>
</evidence>
<keyword evidence="2 3" id="KW-0040">ANK repeat</keyword>
<organism evidence="4 5">
    <name type="scientific">Intoshia linei</name>
    <dbReference type="NCBI Taxonomy" id="1819745"/>
    <lineage>
        <taxon>Eukaryota</taxon>
        <taxon>Metazoa</taxon>
        <taxon>Spiralia</taxon>
        <taxon>Lophotrochozoa</taxon>
        <taxon>Mesozoa</taxon>
        <taxon>Orthonectida</taxon>
        <taxon>Rhopaluridae</taxon>
        <taxon>Intoshia</taxon>
    </lineage>
</organism>
<protein>
    <submittedName>
        <fullName evidence="4">Uncharacterized protein</fullName>
    </submittedName>
</protein>
<feature type="repeat" description="ANK" evidence="3">
    <location>
        <begin position="113"/>
        <end position="145"/>
    </location>
</feature>
<sequence>MTIEKKCQNVSVDHHSIYKGTSISQIYTNPCTNDMDNVYLSVFENNFDKFIKLLSRFQNFNFIFGSSNSGFTLYEDVHSFMSPISLCSYLGLNHFVEYLLRSGVQIDSTIGDDLITPLMLATYSGQTETVQLLLRFGANVKYTDVNQNSPLIYAIRGTSKTEEKQKIVEMLIKAGSDVNYTNKFGNGALHEAVLVNEDKLVNDLIVKYNANLTHLNRNGKTALHLAIITRSFNNCINWKGLIYSTYYKIELQLLKKCRYNIQKHGDILTLFLNIYKNENSKASFNSFFSLFPNIVKPFHKVPDAACRLNALYQLYVDDYNFSLKNNKKHIISNQARYKNETLQHVLTTDQSNLIPKNIYQYNMRMNRIVQLLLRYSNSKWTSDYVKFKRSVSSKVQNTHLDNFVDDNGFSAFDYALIYNDLQSAFILSHFAVDKFHFFKIIALGAIYEAIINDNHKKSYNLIKMDPHLNVNGKFSPAVVRRFCSLDIDVKSKTGTTPLILAVKYNNVPARKLNIETQKTELLITEFNCPKVEFIKALNDFKLVVQAFFGIVLAI</sequence>
<dbReference type="SMART" id="SM00248">
    <property type="entry name" value="ANK"/>
    <property type="match status" value="6"/>
</dbReference>
<dbReference type="Proteomes" id="UP000078046">
    <property type="component" value="Unassembled WGS sequence"/>
</dbReference>
<reference evidence="4 5" key="1">
    <citation type="submission" date="2016-04" db="EMBL/GenBank/DDBJ databases">
        <title>The genome of Intoshia linei affirms orthonectids as highly simplified spiralians.</title>
        <authorList>
            <person name="Mikhailov K.V."/>
            <person name="Slusarev G.S."/>
            <person name="Nikitin M.A."/>
            <person name="Logacheva M.D."/>
            <person name="Penin A."/>
            <person name="Aleoshin V."/>
            <person name="Panchin Y.V."/>
        </authorList>
    </citation>
    <scope>NUCLEOTIDE SEQUENCE [LARGE SCALE GENOMIC DNA]</scope>
    <source>
        <strain evidence="4">Intl2013</strain>
        <tissue evidence="4">Whole animal</tissue>
    </source>
</reference>
<dbReference type="PROSITE" id="PS50088">
    <property type="entry name" value="ANK_REPEAT"/>
    <property type="match status" value="2"/>
</dbReference>
<dbReference type="PANTHER" id="PTHR24171:SF9">
    <property type="entry name" value="ANKYRIN REPEAT DOMAIN-CONTAINING PROTEIN 39"/>
    <property type="match status" value="1"/>
</dbReference>
<dbReference type="InterPro" id="IPR002110">
    <property type="entry name" value="Ankyrin_rpt"/>
</dbReference>
<dbReference type="EMBL" id="LWCA01000291">
    <property type="protein sequence ID" value="OAF69375.1"/>
    <property type="molecule type" value="Genomic_DNA"/>
</dbReference>
<dbReference type="AlphaFoldDB" id="A0A177B526"/>
<feature type="repeat" description="ANK" evidence="3">
    <location>
        <begin position="146"/>
        <end position="183"/>
    </location>
</feature>
<dbReference type="Gene3D" id="1.25.40.20">
    <property type="entry name" value="Ankyrin repeat-containing domain"/>
    <property type="match status" value="2"/>
</dbReference>
<keyword evidence="1" id="KW-0677">Repeat</keyword>